<keyword evidence="8" id="KW-0408">Iron</keyword>
<dbReference type="GO" id="GO:0006633">
    <property type="term" value="P:fatty acid biosynthetic process"/>
    <property type="evidence" value="ECO:0007669"/>
    <property type="project" value="UniProtKB-KW"/>
</dbReference>
<dbReference type="PANTHER" id="PTHR11351:SF31">
    <property type="entry name" value="DESATURASE 1, ISOFORM A-RELATED"/>
    <property type="match status" value="1"/>
</dbReference>
<dbReference type="GO" id="GO:0004768">
    <property type="term" value="F:stearoyl-CoA 9-desaturase activity"/>
    <property type="evidence" value="ECO:0007669"/>
    <property type="project" value="UniProtKB-EC"/>
</dbReference>
<dbReference type="EMBL" id="OUNR01000022">
    <property type="protein sequence ID" value="SPP66830.1"/>
    <property type="molecule type" value="Genomic_DNA"/>
</dbReference>
<keyword evidence="15" id="KW-1185">Reference proteome</keyword>
<evidence type="ECO:0000256" key="8">
    <source>
        <dbReference type="ARBA" id="ARBA00023004"/>
    </source>
</evidence>
<feature type="transmembrane region" description="Helical" evidence="12">
    <location>
        <begin position="55"/>
        <end position="76"/>
    </location>
</feature>
<evidence type="ECO:0000313" key="15">
    <source>
        <dbReference type="Proteomes" id="UP000248168"/>
    </source>
</evidence>
<evidence type="ECO:0000256" key="4">
    <source>
        <dbReference type="ARBA" id="ARBA00022692"/>
    </source>
</evidence>
<feature type="transmembrane region" description="Helical" evidence="12">
    <location>
        <begin position="169"/>
        <end position="188"/>
    </location>
</feature>
<evidence type="ECO:0000256" key="6">
    <source>
        <dbReference type="ARBA" id="ARBA00022989"/>
    </source>
</evidence>
<dbReference type="CDD" id="cd03505">
    <property type="entry name" value="Delta9-FADS-like"/>
    <property type="match status" value="1"/>
</dbReference>
<name>A0A330LI03_9BACT</name>
<feature type="transmembrane region" description="Helical" evidence="12">
    <location>
        <begin position="26"/>
        <end position="49"/>
    </location>
</feature>
<gene>
    <name evidence="14" type="primary">scdA</name>
    <name evidence="14" type="ORF">NITLEN_90085</name>
</gene>
<keyword evidence="4 12" id="KW-0812">Transmembrane</keyword>
<proteinExistence type="inferred from homology"/>
<dbReference type="InterPro" id="IPR015876">
    <property type="entry name" value="Acyl-CoA_DS"/>
</dbReference>
<dbReference type="GO" id="GO:0016020">
    <property type="term" value="C:membrane"/>
    <property type="evidence" value="ECO:0007669"/>
    <property type="project" value="UniProtKB-SubCell"/>
</dbReference>
<sequence>MNADSIGKQPVTTDIPALRLARRYHVGWTVVLFLSIVVGALLAIPTYAYFYDYSWLDWTLFGILYLISGLGITVGYHRLMSHRSFDCPNWVKGALLIAGAWALQNSAIKWTADHLRHHAQCDQEGDPYNAKLGFWHSHCGWLFAERKYDDVQYASRVAQDPVAIWQHKYYALIVLGGLALPFAIGFIADGWVGGIGCFLLAGVGRTFAVLNSTFCINSICHIWGSQPHGTKDSSRDSWFVSLITFGEGYHNYHHMYPSDYRNGPRWYDFDPSKWLIYGLSMLGLASGLRTASAAGNSPSRQS</sequence>
<evidence type="ECO:0000256" key="5">
    <source>
        <dbReference type="ARBA" id="ARBA00022832"/>
    </source>
</evidence>
<dbReference type="EC" id="1.14.19.1" evidence="14"/>
<evidence type="ECO:0000256" key="1">
    <source>
        <dbReference type="ARBA" id="ARBA00004141"/>
    </source>
</evidence>
<keyword evidence="3" id="KW-0444">Lipid biosynthesis</keyword>
<evidence type="ECO:0000256" key="10">
    <source>
        <dbReference type="ARBA" id="ARBA00023136"/>
    </source>
</evidence>
<keyword evidence="9" id="KW-0443">Lipid metabolism</keyword>
<evidence type="ECO:0000256" key="9">
    <source>
        <dbReference type="ARBA" id="ARBA00023098"/>
    </source>
</evidence>
<keyword evidence="6 12" id="KW-1133">Transmembrane helix</keyword>
<dbReference type="Proteomes" id="UP000248168">
    <property type="component" value="Unassembled WGS sequence"/>
</dbReference>
<keyword evidence="10 12" id="KW-0472">Membrane</keyword>
<dbReference type="AlphaFoldDB" id="A0A330LI03"/>
<protein>
    <submittedName>
        <fullName evidence="14">Stearoyl-CoA 9-desaturase</fullName>
        <ecNumber evidence="14">1.14.19.1</ecNumber>
    </submittedName>
</protein>
<evidence type="ECO:0000256" key="2">
    <source>
        <dbReference type="ARBA" id="ARBA00008749"/>
    </source>
</evidence>
<reference evidence="15" key="1">
    <citation type="submission" date="2018-04" db="EMBL/GenBank/DDBJ databases">
        <authorList>
            <person name="Lucker S."/>
            <person name="Sakoula D."/>
        </authorList>
    </citation>
    <scope>NUCLEOTIDE SEQUENCE [LARGE SCALE GENOMIC DNA]</scope>
</reference>
<evidence type="ECO:0000259" key="13">
    <source>
        <dbReference type="Pfam" id="PF00487"/>
    </source>
</evidence>
<accession>A0A330LI03</accession>
<dbReference type="PANTHER" id="PTHR11351">
    <property type="entry name" value="ACYL-COA DESATURASE"/>
    <property type="match status" value="1"/>
</dbReference>
<feature type="domain" description="Fatty acid desaturase" evidence="13">
    <location>
        <begin position="55"/>
        <end position="258"/>
    </location>
</feature>
<keyword evidence="11" id="KW-0275">Fatty acid biosynthesis</keyword>
<keyword evidence="5" id="KW-0276">Fatty acid metabolism</keyword>
<dbReference type="InterPro" id="IPR005804">
    <property type="entry name" value="FA_desaturase_dom"/>
</dbReference>
<dbReference type="InParanoid" id="A0A330LI03"/>
<comment type="similarity">
    <text evidence="2">Belongs to the fatty acid desaturase type 2 family.</text>
</comment>
<keyword evidence="7 14" id="KW-0560">Oxidoreductase</keyword>
<organism evidence="14 15">
    <name type="scientific">Nitrospira lenta</name>
    <dbReference type="NCBI Taxonomy" id="1436998"/>
    <lineage>
        <taxon>Bacteria</taxon>
        <taxon>Pseudomonadati</taxon>
        <taxon>Nitrospirota</taxon>
        <taxon>Nitrospiria</taxon>
        <taxon>Nitrospirales</taxon>
        <taxon>Nitrospiraceae</taxon>
        <taxon>Nitrospira</taxon>
    </lineage>
</organism>
<comment type="subcellular location">
    <subcellularLocation>
        <location evidence="1">Membrane</location>
        <topology evidence="1">Multi-pass membrane protein</topology>
    </subcellularLocation>
</comment>
<dbReference type="PRINTS" id="PR00075">
    <property type="entry name" value="FACDDSATRASE"/>
</dbReference>
<dbReference type="Pfam" id="PF00487">
    <property type="entry name" value="FA_desaturase"/>
    <property type="match status" value="1"/>
</dbReference>
<evidence type="ECO:0000256" key="3">
    <source>
        <dbReference type="ARBA" id="ARBA00022516"/>
    </source>
</evidence>
<dbReference type="OrthoDB" id="19906at2"/>
<evidence type="ECO:0000256" key="12">
    <source>
        <dbReference type="SAM" id="Phobius"/>
    </source>
</evidence>
<evidence type="ECO:0000313" key="14">
    <source>
        <dbReference type="EMBL" id="SPP66830.1"/>
    </source>
</evidence>
<evidence type="ECO:0000256" key="11">
    <source>
        <dbReference type="ARBA" id="ARBA00023160"/>
    </source>
</evidence>
<evidence type="ECO:0000256" key="7">
    <source>
        <dbReference type="ARBA" id="ARBA00023002"/>
    </source>
</evidence>